<dbReference type="AlphaFoldDB" id="A0A9J6P7G2"/>
<comment type="caution">
    <text evidence="1">The sequence shown here is derived from an EMBL/GenBank/DDBJ whole genome shotgun (WGS) entry which is preliminary data.</text>
</comment>
<evidence type="ECO:0000313" key="1">
    <source>
        <dbReference type="EMBL" id="MCM1992571.1"/>
    </source>
</evidence>
<accession>A0A9J6P7G2</accession>
<reference evidence="1" key="2">
    <citation type="submission" date="2021-04" db="EMBL/GenBank/DDBJ databases">
        <authorList>
            <person name="Dong X."/>
        </authorList>
    </citation>
    <scope>NUCLEOTIDE SEQUENCE</scope>
    <source>
        <strain evidence="1">ZWT</strain>
    </source>
</reference>
<proteinExistence type="predicted"/>
<evidence type="ECO:0000313" key="2">
    <source>
        <dbReference type="Proteomes" id="UP001056429"/>
    </source>
</evidence>
<gene>
    <name evidence="1" type="ORF">KDK92_22890</name>
</gene>
<name>A0A9J6P7G2_9CLOT</name>
<dbReference type="EMBL" id="JAGSOJ010000006">
    <property type="protein sequence ID" value="MCM1992571.1"/>
    <property type="molecule type" value="Genomic_DNA"/>
</dbReference>
<reference evidence="1" key="1">
    <citation type="journal article" date="2021" name="mSystems">
        <title>Bacteria and Archaea Synergistically Convert Glycine Betaine to Biogenic Methane in the Formosa Cold Seep of the South China Sea.</title>
        <authorList>
            <person name="Li L."/>
            <person name="Zhang W."/>
            <person name="Zhang S."/>
            <person name="Song L."/>
            <person name="Sun Q."/>
            <person name="Zhang H."/>
            <person name="Xiang H."/>
            <person name="Dong X."/>
        </authorList>
    </citation>
    <scope>NUCLEOTIDE SEQUENCE</scope>
    <source>
        <strain evidence="1">ZWT</strain>
    </source>
</reference>
<sequence length="443" mass="52397">MNRLEIDRFYMNEILEDKEKHIKKYKEMTGKVKNSTAMYKGEPIPFLYMPKMYTENDLNIFKELSETMMGILRKVIDKYLTNEEYKKEFRFGDLLDRLITVEHGYRAYVPMARIDIFYRGEGKFKFCELNADGSSAMNEDRELGRIFRESGIFDNIPETLIEENFELFNSWVKECEKMYCEFGGIKGEDTTVAIMDWSGGGTVNEFEVFRQAFEYNGFKAIIVDPREVTFIDDALYYGDTKIDIVYRRLVTREIIDRSDEIQDFIKGCLSGKVCVIGPIKSQIIHNKRIFKILHDEETKDFLTEKEVKFIEEHIPLTKYFEGEEWDIEEQIVNKDELILKPCDLYASRGVYAGKDFPDEMWREKLLECKDEDYLIQEYYTPHKTTLLEVTEDDILQYDFNNITGIYMYNEKFAGLYSRVGKNPIISGLHECYTLPTFIIKERD</sequence>
<protein>
    <submittedName>
        <fullName evidence="1">Glutathionylspermidine synthase family protein</fullName>
    </submittedName>
</protein>
<organism evidence="1 2">
    <name type="scientific">Oceanirhabdus seepicola</name>
    <dbReference type="NCBI Taxonomy" id="2828781"/>
    <lineage>
        <taxon>Bacteria</taxon>
        <taxon>Bacillati</taxon>
        <taxon>Bacillota</taxon>
        <taxon>Clostridia</taxon>
        <taxon>Eubacteriales</taxon>
        <taxon>Clostridiaceae</taxon>
        <taxon>Oceanirhabdus</taxon>
    </lineage>
</organism>
<dbReference type="RefSeq" id="WP_250861735.1">
    <property type="nucleotide sequence ID" value="NZ_JAGSOJ010000006.1"/>
</dbReference>
<dbReference type="SUPFAM" id="SSF56059">
    <property type="entry name" value="Glutathione synthetase ATP-binding domain-like"/>
    <property type="match status" value="1"/>
</dbReference>
<dbReference type="Proteomes" id="UP001056429">
    <property type="component" value="Unassembled WGS sequence"/>
</dbReference>
<keyword evidence="2" id="KW-1185">Reference proteome</keyword>